<organism evidence="1 2">
    <name type="scientific">Eretmocerus hayati</name>
    <dbReference type="NCBI Taxonomy" id="131215"/>
    <lineage>
        <taxon>Eukaryota</taxon>
        <taxon>Metazoa</taxon>
        <taxon>Ecdysozoa</taxon>
        <taxon>Arthropoda</taxon>
        <taxon>Hexapoda</taxon>
        <taxon>Insecta</taxon>
        <taxon>Pterygota</taxon>
        <taxon>Neoptera</taxon>
        <taxon>Endopterygota</taxon>
        <taxon>Hymenoptera</taxon>
        <taxon>Apocrita</taxon>
        <taxon>Proctotrupomorpha</taxon>
        <taxon>Chalcidoidea</taxon>
        <taxon>Aphelinidae</taxon>
        <taxon>Aphelininae</taxon>
        <taxon>Eretmocerus</taxon>
    </lineage>
</organism>
<accession>A0ACC2N7K3</accession>
<comment type="caution">
    <text evidence="1">The sequence shown here is derived from an EMBL/GenBank/DDBJ whole genome shotgun (WGS) entry which is preliminary data.</text>
</comment>
<protein>
    <submittedName>
        <fullName evidence="1">Uncharacterized protein</fullName>
    </submittedName>
</protein>
<keyword evidence="2" id="KW-1185">Reference proteome</keyword>
<proteinExistence type="predicted"/>
<dbReference type="Proteomes" id="UP001239111">
    <property type="component" value="Chromosome 4"/>
</dbReference>
<reference evidence="1" key="1">
    <citation type="submission" date="2023-04" db="EMBL/GenBank/DDBJ databases">
        <title>A chromosome-level genome assembly of the parasitoid wasp Eretmocerus hayati.</title>
        <authorList>
            <person name="Zhong Y."/>
            <person name="Liu S."/>
            <person name="Liu Y."/>
        </authorList>
    </citation>
    <scope>NUCLEOTIDE SEQUENCE</scope>
    <source>
        <strain evidence="1">ZJU_SS_LIU_2023</strain>
    </source>
</reference>
<evidence type="ECO:0000313" key="1">
    <source>
        <dbReference type="EMBL" id="KAJ8667034.1"/>
    </source>
</evidence>
<dbReference type="EMBL" id="CM056744">
    <property type="protein sequence ID" value="KAJ8667034.1"/>
    <property type="molecule type" value="Genomic_DNA"/>
</dbReference>
<evidence type="ECO:0000313" key="2">
    <source>
        <dbReference type="Proteomes" id="UP001239111"/>
    </source>
</evidence>
<sequence>MNVEANDLNFRNHCLVQSNVVLVTAVAAVGALRRSSSDLLDLPFFSDSPPPPLTRTRYLSSYIEDEPFFGDGPESYKDNLPDFDDGPPSSFFKKQIFDSSYFPPGHPASSYSHELALTKFQNGQYIAKRFNFRRNPRELLAQDSLICKLVDVLCIPSMMEQGVPRPIQAQLSQNPSMPQSNVPDANQNFLHQETKTLYPTQQQNIDPQIGFRIPTNQQVPGSVVTNAVPASTEFRSPETGSQQLPEIIARDPVPPVYYFSQNNGYQGPVGHVEPSIFSGAHSQSGRGPDVEYVVTPTNNEAIRLEFGGPGSDLQQLFQFPGSSYANVSRLLAKNVLNPGDNKGNFSRLILGDHQNCI</sequence>
<gene>
    <name evidence="1" type="ORF">QAD02_008696</name>
</gene>
<name>A0ACC2N7K3_9HYME</name>